<dbReference type="InterPro" id="IPR023828">
    <property type="entry name" value="Peptidase_S8_Ser-AS"/>
</dbReference>
<evidence type="ECO:0000256" key="7">
    <source>
        <dbReference type="ARBA" id="ARBA00022825"/>
    </source>
</evidence>
<dbReference type="InterPro" id="IPR023827">
    <property type="entry name" value="Peptidase_S8_Asp-AS"/>
</dbReference>
<dbReference type="Pfam" id="PF02225">
    <property type="entry name" value="PA"/>
    <property type="match status" value="1"/>
</dbReference>
<keyword evidence="14" id="KW-1185">Reference proteome</keyword>
<evidence type="ECO:0000256" key="2">
    <source>
        <dbReference type="ARBA" id="ARBA00022512"/>
    </source>
</evidence>
<dbReference type="PANTHER" id="PTHR43806">
    <property type="entry name" value="PEPTIDASE S8"/>
    <property type="match status" value="1"/>
</dbReference>
<feature type="signal peptide" evidence="10">
    <location>
        <begin position="1"/>
        <end position="20"/>
    </location>
</feature>
<evidence type="ECO:0000256" key="8">
    <source>
        <dbReference type="PROSITE-ProRule" id="PRU01240"/>
    </source>
</evidence>
<evidence type="ECO:0000259" key="11">
    <source>
        <dbReference type="Pfam" id="PF00082"/>
    </source>
</evidence>
<dbReference type="PROSITE" id="PS51892">
    <property type="entry name" value="SUBTILASE"/>
    <property type="match status" value="1"/>
</dbReference>
<comment type="caution">
    <text evidence="13">The sequence shown here is derived from an EMBL/GenBank/DDBJ whole genome shotgun (WGS) entry which is preliminary data.</text>
</comment>
<dbReference type="Pfam" id="PF00082">
    <property type="entry name" value="Peptidase_S8"/>
    <property type="match status" value="1"/>
</dbReference>
<evidence type="ECO:0000256" key="4">
    <source>
        <dbReference type="ARBA" id="ARBA00022670"/>
    </source>
</evidence>
<dbReference type="PANTHER" id="PTHR43806:SF11">
    <property type="entry name" value="CEREVISIN-RELATED"/>
    <property type="match status" value="1"/>
</dbReference>
<dbReference type="InterPro" id="IPR046450">
    <property type="entry name" value="PA_dom_sf"/>
</dbReference>
<dbReference type="PROSITE" id="PS00136">
    <property type="entry name" value="SUBTILASE_ASP"/>
    <property type="match status" value="1"/>
</dbReference>
<name>A0ABT0NCI5_9GAMM</name>
<comment type="similarity">
    <text evidence="1 8 9">Belongs to the peptidase S8 family.</text>
</comment>
<keyword evidence="5 10" id="KW-0732">Signal</keyword>
<gene>
    <name evidence="13" type="ORF">L2725_20265</name>
</gene>
<dbReference type="Gene3D" id="3.50.30.30">
    <property type="match status" value="1"/>
</dbReference>
<evidence type="ECO:0000256" key="9">
    <source>
        <dbReference type="RuleBase" id="RU003355"/>
    </source>
</evidence>
<dbReference type="InterPro" id="IPR036852">
    <property type="entry name" value="Peptidase_S8/S53_dom_sf"/>
</dbReference>
<feature type="domain" description="Peptidase S8/S53" evidence="11">
    <location>
        <begin position="161"/>
        <end position="568"/>
    </location>
</feature>
<proteinExistence type="inferred from homology"/>
<accession>A0ABT0NCI5</accession>
<protein>
    <submittedName>
        <fullName evidence="13">S8 family serine peptidase</fullName>
    </submittedName>
</protein>
<dbReference type="CDD" id="cd04818">
    <property type="entry name" value="PA_subtilisin_1"/>
    <property type="match status" value="1"/>
</dbReference>
<feature type="active site" description="Charge relay system" evidence="8">
    <location>
        <position position="227"/>
    </location>
</feature>
<keyword evidence="7 8" id="KW-0720">Serine protease</keyword>
<reference evidence="13 14" key="1">
    <citation type="submission" date="2022-01" db="EMBL/GenBank/DDBJ databases">
        <title>Whole genome-based taxonomy of the Shewanellaceae.</title>
        <authorList>
            <person name="Martin-Rodriguez A.J."/>
        </authorList>
    </citation>
    <scope>NUCLEOTIDE SEQUENCE [LARGE SCALE GENOMIC DNA]</scope>
    <source>
        <strain evidence="13 14">DSM 21332</strain>
    </source>
</reference>
<dbReference type="Gene3D" id="3.40.50.200">
    <property type="entry name" value="Peptidase S8/S53 domain"/>
    <property type="match status" value="1"/>
</dbReference>
<keyword evidence="2" id="KW-0134">Cell wall</keyword>
<evidence type="ECO:0000313" key="13">
    <source>
        <dbReference type="EMBL" id="MCL2916080.1"/>
    </source>
</evidence>
<feature type="active site" description="Charge relay system" evidence="8">
    <location>
        <position position="170"/>
    </location>
</feature>
<keyword evidence="6 8" id="KW-0378">Hydrolase</keyword>
<evidence type="ECO:0000259" key="12">
    <source>
        <dbReference type="Pfam" id="PF02225"/>
    </source>
</evidence>
<dbReference type="InterPro" id="IPR003137">
    <property type="entry name" value="PA_domain"/>
</dbReference>
<feature type="active site" description="Charge relay system" evidence="8">
    <location>
        <position position="534"/>
    </location>
</feature>
<organism evidence="13 14">
    <name type="scientific">Shewanella corallii</name>
    <dbReference type="NCBI Taxonomy" id="560080"/>
    <lineage>
        <taxon>Bacteria</taxon>
        <taxon>Pseudomonadati</taxon>
        <taxon>Pseudomonadota</taxon>
        <taxon>Gammaproteobacteria</taxon>
        <taxon>Alteromonadales</taxon>
        <taxon>Shewanellaceae</taxon>
        <taxon>Shewanella</taxon>
    </lineage>
</organism>
<dbReference type="InterPro" id="IPR050131">
    <property type="entry name" value="Peptidase_S8_subtilisin-like"/>
</dbReference>
<keyword evidence="4 8" id="KW-0645">Protease</keyword>
<dbReference type="SUPFAM" id="SSF52025">
    <property type="entry name" value="PA domain"/>
    <property type="match status" value="1"/>
</dbReference>
<feature type="chain" id="PRO_5047450254" evidence="10">
    <location>
        <begin position="21"/>
        <end position="1253"/>
    </location>
</feature>
<feature type="domain" description="PA" evidence="12">
    <location>
        <begin position="381"/>
        <end position="465"/>
    </location>
</feature>
<keyword evidence="3" id="KW-0964">Secreted</keyword>
<evidence type="ECO:0000256" key="1">
    <source>
        <dbReference type="ARBA" id="ARBA00011073"/>
    </source>
</evidence>
<dbReference type="PROSITE" id="PS00138">
    <property type="entry name" value="SUBTILASE_SER"/>
    <property type="match status" value="1"/>
</dbReference>
<dbReference type="EMBL" id="JAKIKT010000010">
    <property type="protein sequence ID" value="MCL2916080.1"/>
    <property type="molecule type" value="Genomic_DNA"/>
</dbReference>
<dbReference type="InterPro" id="IPR013783">
    <property type="entry name" value="Ig-like_fold"/>
</dbReference>
<dbReference type="Gene3D" id="2.60.40.10">
    <property type="entry name" value="Immunoglobulins"/>
    <property type="match status" value="2"/>
</dbReference>
<sequence length="1253" mass="131845">MFNKLAIAISASLMTGLVGASTIDKYQLEQYLDSTQSEETLLQENQGVVAWMVVLNQESVSKQLKTRSVSSPAAAMQDVMASQAKMKSQIAAMGEDIQVLSSTSKLVNGLIVAGDHKAVMRLKKNPDIKKILPVYDRQLHVAASRDYVGATAVANAGGATGAGQIVAVLDTGVDYTHSALGGSGNPDDYAAAVASQATAPSWPQGKVIGGYDFMNDDPNPIDATTNHGTHVSHSVSGIAPDVEFYVYSVCAGGCPGVAQFNALEAAMDPNGDGDTSDHVDVVNMSLGGAFGDNDGDAVELLINEMVEQGINVVISAGNDGPRPFVVGGPSTSKNAMSVGAMTHPVNEGGKIESELNGTPFVAVGAGFNTTNEFAFDSTGSPLVYSTANDNADACDAFGDDIDFTGNAVLVDRGGCNFTTKVLNAQNKGADFVIVANNVDTPPFAMGGSNPDVTIPSVMISLADGNLFKGALDNNNAVYSIESESVVLADGIASFTSRGPSVAGLLKPEITAPGVNILTAHPGLGDGLTPASGTSFSGPITAGAVSVVRETFPDRNAFEVKATLMNTANSDVYLAPPAQNPDAGLAPVSYIGAGLVDLERAVESEVIAWDSDSLQAALAFGLVKGTEMQSVTKTVTLKNFSGNDHTFNLELHQRYADDIASGAVAMDMPSSITVGAGSTAEFDVTMHLDPSALPAWGLRSGNTDVAGQTQALTLSEYDGAIRFMQGDEEALKLIYHVLPKADAEASVGVAQFEGETVRSVTNTGATDLTNVYAASLTGVDPVEDERRHDMVGGSLEVIELAGCSGGYAIVNTMVFRDPIIHPLVGSHNVDFDLDQDGTWDYKIGSINYGWFRRGDNRARMFVHGYPNATRGFIREVLHTPGNNFIGNFACFGDMGLSESDIGSEVNIRFRVEEDSWILAGASGEGDEITATVTLEPNDTALNLFDEAGNPISSLAQGETGLFDASYSELGYVMLSDQGGVALTFNMSPDANSAPRVDDLEASVDKGTGEGEVVARFNGVDDDAVSSPIANYEMTDANSDVLVVDYDGSLKVAPGMEIDQSTETMTGTVVAIDTLGNRSEPADFEVTVNNTRPMVAFENDSLVVPTQGEVILTAIGSDEDGDELTYVFTQTRGPAVSYTQDNNSITFNAPATASNIQFEVVASDTRLNSAAATASIVVSHPPEAIIQHRTFFFGRIHLFRSRSKDSDGRVVSHRWTFDDGEVINRRVFIYRGDATGVTLEVTDNRGLKDSTSITF</sequence>
<dbReference type="InterPro" id="IPR000209">
    <property type="entry name" value="Peptidase_S8/S53_dom"/>
</dbReference>
<evidence type="ECO:0000313" key="14">
    <source>
        <dbReference type="Proteomes" id="UP001202831"/>
    </source>
</evidence>
<dbReference type="PRINTS" id="PR00723">
    <property type="entry name" value="SUBTILISIN"/>
</dbReference>
<evidence type="ECO:0000256" key="5">
    <source>
        <dbReference type="ARBA" id="ARBA00022729"/>
    </source>
</evidence>
<dbReference type="RefSeq" id="WP_249250637.1">
    <property type="nucleotide sequence ID" value="NZ_JAKIKT010000010.1"/>
</dbReference>
<evidence type="ECO:0000256" key="10">
    <source>
        <dbReference type="SAM" id="SignalP"/>
    </source>
</evidence>
<dbReference type="Proteomes" id="UP001202831">
    <property type="component" value="Unassembled WGS sequence"/>
</dbReference>
<evidence type="ECO:0000256" key="3">
    <source>
        <dbReference type="ARBA" id="ARBA00022525"/>
    </source>
</evidence>
<evidence type="ECO:0000256" key="6">
    <source>
        <dbReference type="ARBA" id="ARBA00022801"/>
    </source>
</evidence>
<dbReference type="InterPro" id="IPR015500">
    <property type="entry name" value="Peptidase_S8_subtilisin-rel"/>
</dbReference>
<dbReference type="SUPFAM" id="SSF52743">
    <property type="entry name" value="Subtilisin-like"/>
    <property type="match status" value="1"/>
</dbReference>